<dbReference type="InterPro" id="IPR025724">
    <property type="entry name" value="GAG-pre-integrase_dom"/>
</dbReference>
<feature type="compositionally biased region" description="Basic and acidic residues" evidence="6">
    <location>
        <begin position="39"/>
        <end position="59"/>
    </location>
</feature>
<organism evidence="8 9">
    <name type="scientific">Paspalum notatum var. saurae</name>
    <dbReference type="NCBI Taxonomy" id="547442"/>
    <lineage>
        <taxon>Eukaryota</taxon>
        <taxon>Viridiplantae</taxon>
        <taxon>Streptophyta</taxon>
        <taxon>Embryophyta</taxon>
        <taxon>Tracheophyta</taxon>
        <taxon>Spermatophyta</taxon>
        <taxon>Magnoliopsida</taxon>
        <taxon>Liliopsida</taxon>
        <taxon>Poales</taxon>
        <taxon>Poaceae</taxon>
        <taxon>PACMAD clade</taxon>
        <taxon>Panicoideae</taxon>
        <taxon>Andropogonodae</taxon>
        <taxon>Paspaleae</taxon>
        <taxon>Paspalinae</taxon>
        <taxon>Paspalum</taxon>
    </lineage>
</organism>
<dbReference type="InterPro" id="IPR013103">
    <property type="entry name" value="RVT_2"/>
</dbReference>
<evidence type="ECO:0000259" key="7">
    <source>
        <dbReference type="PROSITE" id="PS50994"/>
    </source>
</evidence>
<feature type="domain" description="Integrase catalytic" evidence="7">
    <location>
        <begin position="604"/>
        <end position="763"/>
    </location>
</feature>
<evidence type="ECO:0000256" key="6">
    <source>
        <dbReference type="SAM" id="MobiDB-lite"/>
    </source>
</evidence>
<proteinExistence type="predicted"/>
<feature type="compositionally biased region" description="Acidic residues" evidence="6">
    <location>
        <begin position="74"/>
        <end position="88"/>
    </location>
</feature>
<dbReference type="Gene3D" id="3.30.420.10">
    <property type="entry name" value="Ribonuclease H-like superfamily/Ribonuclease H"/>
    <property type="match status" value="1"/>
</dbReference>
<dbReference type="InterPro" id="IPR039537">
    <property type="entry name" value="Retrotran_Ty1/copia-like"/>
</dbReference>
<dbReference type="InterPro" id="IPR012337">
    <property type="entry name" value="RNaseH-like_sf"/>
</dbReference>
<feature type="region of interest" description="Disordered" evidence="6">
    <location>
        <begin position="39"/>
        <end position="89"/>
    </location>
</feature>
<dbReference type="PANTHER" id="PTHR42648:SF21">
    <property type="entry name" value="CYSTEINE-RICH RLK (RECEPTOR-LIKE PROTEIN KINASE) 8"/>
    <property type="match status" value="1"/>
</dbReference>
<keyword evidence="4" id="KW-0378">Hydrolase</keyword>
<dbReference type="Pfam" id="PF25597">
    <property type="entry name" value="SH3_retrovirus"/>
    <property type="match status" value="1"/>
</dbReference>
<protein>
    <recommendedName>
        <fullName evidence="7">Integrase catalytic domain-containing protein</fullName>
    </recommendedName>
</protein>
<dbReference type="InterPro" id="IPR043502">
    <property type="entry name" value="DNA/RNA_pol_sf"/>
</dbReference>
<dbReference type="GO" id="GO:0015074">
    <property type="term" value="P:DNA integration"/>
    <property type="evidence" value="ECO:0007669"/>
    <property type="project" value="InterPro"/>
</dbReference>
<dbReference type="PROSITE" id="PS50994">
    <property type="entry name" value="INTEGRASE"/>
    <property type="match status" value="1"/>
</dbReference>
<feature type="coiled-coil region" evidence="5">
    <location>
        <begin position="157"/>
        <end position="254"/>
    </location>
</feature>
<evidence type="ECO:0000256" key="2">
    <source>
        <dbReference type="ARBA" id="ARBA00022723"/>
    </source>
</evidence>
<keyword evidence="3" id="KW-0064">Aspartyl protease</keyword>
<evidence type="ECO:0000256" key="1">
    <source>
        <dbReference type="ARBA" id="ARBA00022670"/>
    </source>
</evidence>
<sequence>MRSGNKYKRRYGDKYKKDKYKKRRCYECGEFGHYIADFPKKKEESKERKRDKYNEDKSKSYKKKQRGYAHVGEEWDSDDESSSSDDEGVASVAIHKATPTPHLFTNLSNDEDDNTLTCLMAKGRKVQSDDSCSSDEDEHSSKQKMIKEFGVNGYNVIKNLMKKLDKRKMTLDKQEDLLILEKERNLALEKSLAEDKEKMEELTRELSLAKSTMEEKDENLAKANSSMDNLKNANVELQESLSSLNVRFKDLEVQYSMLWETTSSTPPTILDSNVSTSKGCNRCFDHDIDACKTNREEIGKLKQQVRLYEFMVTKEMHTNQDGYKKELTKCQPPISNQRRSGISFKDVVNPREIINGQACPVWHKGATLHEVMNKIHSPSPTTITSQEKVNKGNQAIDQAKSTKQDEPQDYSSSGSSWVLDSGCTNHMTGERSMFNSLQLAHDSQEIVFGDSGKGEVLGLGNIPISNDQSISNVLLVDSLGYNLLSVSQLCEMGYNCLFTDEGVQIIRRMDSSIAFTGRLKGKLYLVDFTTTKVSPETCLVAKSDMGWLWHRRLAHVGMRNLAKLLKGEHILGLTNVVFEKDRICGTCQAGKQVGVLHPSKNIVSTTRPLELLHMDLFGPAAYISIGSNKYGLVIVDDFPASLGFEVQETLNKFMRRAQNEFEVKIKKIRSDNGREFKNTGVKEFLDEEGIKHEFSAPYSPQQNGVVERKNRTLIDMARTMLDEYKISDQFWAEAVNTACHAINRLYLHKIMKKTSYELLTGNKSNCFILNKKPKSSKFAPKVDEGALLGYCSNAHAYCVFNKTTGCVEVARDVTFDETNSSQKEQVASYVLGGEEPPCKAIMKLTLGEVKPQANQVQDNGENEDEPSLSIGVDPHKPQEDQDQGRALGDDQKQSQDQDHNDGGPHIDQANDEDGPIQHQDQQPHPRVRQTIQRDHPVDNILGKPLKVEQALEDPDWVLAMQEELSNFKRNEVWSLVERPNQNVIGTKWVFRNKQDEHGVVTRNKARLVAQGFTQVEGLDFGETYAPMARLESIRILIAFATHHNFKLYQMDVKSAFLNGPIQELVYVEQPSGFQDPKFPHNVYKLHKALYGLKQAPRAWYECLKDFLLKNGFEIGKADSTLFTRKFNDDLFVCQIYVDDIIFGSTNKAFCD</sequence>
<dbReference type="Pfam" id="PF22936">
    <property type="entry name" value="Pol_BBD"/>
    <property type="match status" value="1"/>
</dbReference>
<gene>
    <name evidence="8" type="ORF">U9M48_008497</name>
</gene>
<dbReference type="Proteomes" id="UP001341281">
    <property type="component" value="Chromosome 02"/>
</dbReference>
<keyword evidence="1" id="KW-0645">Protease</keyword>
<keyword evidence="2" id="KW-0479">Metal-binding</keyword>
<dbReference type="Pfam" id="PF13976">
    <property type="entry name" value="gag_pre-integrs"/>
    <property type="match status" value="1"/>
</dbReference>
<feature type="region of interest" description="Disordered" evidence="6">
    <location>
        <begin position="853"/>
        <end position="927"/>
    </location>
</feature>
<dbReference type="Pfam" id="PF00665">
    <property type="entry name" value="rve"/>
    <property type="match status" value="1"/>
</dbReference>
<dbReference type="AlphaFoldDB" id="A0AAQ3SQ78"/>
<evidence type="ECO:0000313" key="8">
    <source>
        <dbReference type="EMBL" id="WVZ58209.1"/>
    </source>
</evidence>
<evidence type="ECO:0000313" key="9">
    <source>
        <dbReference type="Proteomes" id="UP001341281"/>
    </source>
</evidence>
<dbReference type="SUPFAM" id="SSF56672">
    <property type="entry name" value="DNA/RNA polymerases"/>
    <property type="match status" value="1"/>
</dbReference>
<dbReference type="GO" id="GO:0006508">
    <property type="term" value="P:proteolysis"/>
    <property type="evidence" value="ECO:0007669"/>
    <property type="project" value="UniProtKB-KW"/>
</dbReference>
<dbReference type="Pfam" id="PF07727">
    <property type="entry name" value="RVT_2"/>
    <property type="match status" value="1"/>
</dbReference>
<dbReference type="InterPro" id="IPR001584">
    <property type="entry name" value="Integrase_cat-core"/>
</dbReference>
<keyword evidence="9" id="KW-1185">Reference proteome</keyword>
<evidence type="ECO:0000256" key="5">
    <source>
        <dbReference type="SAM" id="Coils"/>
    </source>
</evidence>
<reference evidence="8 9" key="1">
    <citation type="submission" date="2024-02" db="EMBL/GenBank/DDBJ databases">
        <title>High-quality chromosome-scale genome assembly of Pensacola bahiagrass (Paspalum notatum Flugge var. saurae).</title>
        <authorList>
            <person name="Vega J.M."/>
            <person name="Podio M."/>
            <person name="Orjuela J."/>
            <person name="Siena L.A."/>
            <person name="Pessino S.C."/>
            <person name="Combes M.C."/>
            <person name="Mariac C."/>
            <person name="Albertini E."/>
            <person name="Pupilli F."/>
            <person name="Ortiz J.P.A."/>
            <person name="Leblanc O."/>
        </authorList>
    </citation>
    <scope>NUCLEOTIDE SEQUENCE [LARGE SCALE GENOMIC DNA]</scope>
    <source>
        <strain evidence="8">R1</strain>
        <tissue evidence="8">Leaf</tissue>
    </source>
</reference>
<name>A0AAQ3SQ78_PASNO</name>
<evidence type="ECO:0000256" key="4">
    <source>
        <dbReference type="ARBA" id="ARBA00022801"/>
    </source>
</evidence>
<accession>A0AAQ3SQ78</accession>
<dbReference type="InterPro" id="IPR057670">
    <property type="entry name" value="SH3_retrovirus"/>
</dbReference>
<evidence type="ECO:0000256" key="3">
    <source>
        <dbReference type="ARBA" id="ARBA00022750"/>
    </source>
</evidence>
<dbReference type="InterPro" id="IPR036397">
    <property type="entry name" value="RNaseH_sf"/>
</dbReference>
<dbReference type="GO" id="GO:0046872">
    <property type="term" value="F:metal ion binding"/>
    <property type="evidence" value="ECO:0007669"/>
    <property type="project" value="UniProtKB-KW"/>
</dbReference>
<dbReference type="EMBL" id="CP144746">
    <property type="protein sequence ID" value="WVZ58209.1"/>
    <property type="molecule type" value="Genomic_DNA"/>
</dbReference>
<dbReference type="Gene3D" id="4.10.60.10">
    <property type="entry name" value="Zinc finger, CCHC-type"/>
    <property type="match status" value="1"/>
</dbReference>
<dbReference type="GO" id="GO:0003676">
    <property type="term" value="F:nucleic acid binding"/>
    <property type="evidence" value="ECO:0007669"/>
    <property type="project" value="InterPro"/>
</dbReference>
<feature type="compositionally biased region" description="Basic and acidic residues" evidence="6">
    <location>
        <begin position="873"/>
        <end position="904"/>
    </location>
</feature>
<dbReference type="GO" id="GO:0004190">
    <property type="term" value="F:aspartic-type endopeptidase activity"/>
    <property type="evidence" value="ECO:0007669"/>
    <property type="project" value="UniProtKB-KW"/>
</dbReference>
<keyword evidence="5" id="KW-0175">Coiled coil</keyword>
<dbReference type="InterPro" id="IPR054722">
    <property type="entry name" value="PolX-like_BBD"/>
</dbReference>
<dbReference type="PANTHER" id="PTHR42648">
    <property type="entry name" value="TRANSPOSASE, PUTATIVE-RELATED"/>
    <property type="match status" value="1"/>
</dbReference>
<dbReference type="SUPFAM" id="SSF53098">
    <property type="entry name" value="Ribonuclease H-like"/>
    <property type="match status" value="1"/>
</dbReference>